<dbReference type="AlphaFoldDB" id="A0A498QDV5"/>
<evidence type="ECO:0000313" key="2">
    <source>
        <dbReference type="Proteomes" id="UP000267289"/>
    </source>
</evidence>
<dbReference type="Proteomes" id="UP000267289">
    <property type="component" value="Unassembled WGS sequence"/>
</dbReference>
<dbReference type="Pfam" id="PF11259">
    <property type="entry name" value="DUF3060"/>
    <property type="match status" value="1"/>
</dbReference>
<name>A0A498QDV5_9MYCO</name>
<dbReference type="InterPro" id="IPR021417">
    <property type="entry name" value="DUF3060"/>
</dbReference>
<keyword evidence="2" id="KW-1185">Reference proteome</keyword>
<protein>
    <recommendedName>
        <fullName evidence="3">DUF3060 domain-containing protein</fullName>
    </recommendedName>
</protein>
<accession>A0A498QDV5</accession>
<sequence>MLQIVVGSAVVAVGVVGCNSKNKEPSRPPIAEINNTINDGTFGATDKLDCADGKSLNIAGSNNTLIVTGRCNSVIIGGDANKVSFQKVDTEIVVAGLNNTVTYHEGNPQIQDLGSGNSISKG</sequence>
<dbReference type="RefSeq" id="WP_075544992.1">
    <property type="nucleotide sequence ID" value="NZ_UPHQ01000222.1"/>
</dbReference>
<proteinExistence type="predicted"/>
<reference evidence="1 2" key="1">
    <citation type="submission" date="2018-09" db="EMBL/GenBank/DDBJ databases">
        <authorList>
            <person name="Tagini F."/>
        </authorList>
    </citation>
    <scope>NUCLEOTIDE SEQUENCE [LARGE SCALE GENOMIC DNA]</scope>
    <source>
        <strain evidence="1 2">MK13</strain>
    </source>
</reference>
<dbReference type="EMBL" id="UPHQ01000222">
    <property type="protein sequence ID" value="VBA42752.1"/>
    <property type="molecule type" value="Genomic_DNA"/>
</dbReference>
<dbReference type="OrthoDB" id="4752871at2"/>
<evidence type="ECO:0008006" key="3">
    <source>
        <dbReference type="Google" id="ProtNLM"/>
    </source>
</evidence>
<organism evidence="1 2">
    <name type="scientific">Mycobacterium innocens</name>
    <dbReference type="NCBI Taxonomy" id="2341083"/>
    <lineage>
        <taxon>Bacteria</taxon>
        <taxon>Bacillati</taxon>
        <taxon>Actinomycetota</taxon>
        <taxon>Actinomycetes</taxon>
        <taxon>Mycobacteriales</taxon>
        <taxon>Mycobacteriaceae</taxon>
        <taxon>Mycobacterium</taxon>
    </lineage>
</organism>
<evidence type="ECO:0000313" key="1">
    <source>
        <dbReference type="EMBL" id="VBA42752.1"/>
    </source>
</evidence>
<gene>
    <name evidence="1" type="ORF">LAUMK13_04168</name>
</gene>